<organism evidence="1 2">
    <name type="scientific">Toxocara canis</name>
    <name type="common">Canine roundworm</name>
    <dbReference type="NCBI Taxonomy" id="6265"/>
    <lineage>
        <taxon>Eukaryota</taxon>
        <taxon>Metazoa</taxon>
        <taxon>Ecdysozoa</taxon>
        <taxon>Nematoda</taxon>
        <taxon>Chromadorea</taxon>
        <taxon>Rhabditida</taxon>
        <taxon>Spirurina</taxon>
        <taxon>Ascaridomorpha</taxon>
        <taxon>Ascaridoidea</taxon>
        <taxon>Toxocaridae</taxon>
        <taxon>Toxocara</taxon>
    </lineage>
</organism>
<dbReference type="Proteomes" id="UP000031036">
    <property type="component" value="Unassembled WGS sequence"/>
</dbReference>
<evidence type="ECO:0000313" key="2">
    <source>
        <dbReference type="Proteomes" id="UP000031036"/>
    </source>
</evidence>
<protein>
    <submittedName>
        <fullName evidence="1">Uncharacterized protein</fullName>
    </submittedName>
</protein>
<evidence type="ECO:0000313" key="1">
    <source>
        <dbReference type="EMBL" id="KHN84833.1"/>
    </source>
</evidence>
<reference evidence="1 2" key="1">
    <citation type="submission" date="2014-11" db="EMBL/GenBank/DDBJ databases">
        <title>Genetic blueprint of the zoonotic pathogen Toxocara canis.</title>
        <authorList>
            <person name="Zhu X.-Q."/>
            <person name="Korhonen P.K."/>
            <person name="Cai H."/>
            <person name="Young N.D."/>
            <person name="Nejsum P."/>
            <person name="von Samson-Himmelstjerna G."/>
            <person name="Boag P.R."/>
            <person name="Tan P."/>
            <person name="Li Q."/>
            <person name="Min J."/>
            <person name="Yang Y."/>
            <person name="Wang X."/>
            <person name="Fang X."/>
            <person name="Hall R.S."/>
            <person name="Hofmann A."/>
            <person name="Sternberg P.W."/>
            <person name="Jex A.R."/>
            <person name="Gasser R.B."/>
        </authorList>
    </citation>
    <scope>NUCLEOTIDE SEQUENCE [LARGE SCALE GENOMIC DNA]</scope>
    <source>
        <strain evidence="1">PN_DK_2014</strain>
    </source>
</reference>
<comment type="caution">
    <text evidence="1">The sequence shown here is derived from an EMBL/GenBank/DDBJ whole genome shotgun (WGS) entry which is preliminary data.</text>
</comment>
<dbReference type="AlphaFoldDB" id="A0A0B2VT30"/>
<proteinExistence type="predicted"/>
<gene>
    <name evidence="1" type="ORF">Tcan_12740</name>
</gene>
<accession>A0A0B2VT30</accession>
<name>A0A0B2VT30_TOXCA</name>
<sequence>METNDKKQMTRWTRYFEPAQRFSCKAAVIRRKTSSKTMTTKRARKMFNRKSEVETARDADIAFECFQQQLKQIQTSKQRFLVALSASSSMRANAVSDKFETFQETLTIYAGDNLPSSAELRYKFYKSHKSSII</sequence>
<dbReference type="EMBL" id="JPKZ01000897">
    <property type="protein sequence ID" value="KHN84833.1"/>
    <property type="molecule type" value="Genomic_DNA"/>
</dbReference>
<keyword evidence="2" id="KW-1185">Reference proteome</keyword>